<accession>A0A095SIK1</accession>
<proteinExistence type="predicted"/>
<dbReference type="SUPFAM" id="SSF53098">
    <property type="entry name" value="Ribonuclease H-like"/>
    <property type="match status" value="1"/>
</dbReference>
<dbReference type="GO" id="GO:0005829">
    <property type="term" value="C:cytosol"/>
    <property type="evidence" value="ECO:0007669"/>
    <property type="project" value="TreeGrafter"/>
</dbReference>
<dbReference type="STRING" id="1177154.Y5S_02476"/>
<keyword evidence="2" id="KW-0378">Hydrolase</keyword>
<evidence type="ECO:0000256" key="1">
    <source>
        <dbReference type="ARBA" id="ARBA00022722"/>
    </source>
</evidence>
<dbReference type="SMART" id="SM00479">
    <property type="entry name" value="EXOIII"/>
    <property type="match status" value="1"/>
</dbReference>
<evidence type="ECO:0000313" key="5">
    <source>
        <dbReference type="Proteomes" id="UP000029444"/>
    </source>
</evidence>
<reference evidence="4 5" key="1">
    <citation type="submission" date="2012-09" db="EMBL/GenBank/DDBJ databases">
        <title>Genome Sequence of alkane-degrading Bacterium Alcanivorax sp. 19-m-6.</title>
        <authorList>
            <person name="Lai Q."/>
            <person name="Shao Z."/>
        </authorList>
    </citation>
    <scope>NUCLEOTIDE SEQUENCE [LARGE SCALE GENOMIC DNA]</scope>
    <source>
        <strain evidence="4 5">19-m-6</strain>
    </source>
</reference>
<dbReference type="InterPro" id="IPR036397">
    <property type="entry name" value="RNaseH_sf"/>
</dbReference>
<dbReference type="InterPro" id="IPR013520">
    <property type="entry name" value="Ribonucl_H"/>
</dbReference>
<keyword evidence="1" id="KW-0540">Nuclease</keyword>
<dbReference type="RefSeq" id="WP_035233517.1">
    <property type="nucleotide sequence ID" value="NZ_ARXV01000010.1"/>
</dbReference>
<keyword evidence="2" id="KW-0269">Exonuclease</keyword>
<dbReference type="EMBL" id="ARXV01000010">
    <property type="protein sequence ID" value="KGD64174.1"/>
    <property type="molecule type" value="Genomic_DNA"/>
</dbReference>
<dbReference type="PANTHER" id="PTHR30231">
    <property type="entry name" value="DNA POLYMERASE III SUBUNIT EPSILON"/>
    <property type="match status" value="1"/>
</dbReference>
<name>A0A095SIK1_9GAMM</name>
<evidence type="ECO:0000259" key="3">
    <source>
        <dbReference type="SMART" id="SM00479"/>
    </source>
</evidence>
<comment type="caution">
    <text evidence="4">The sequence shown here is derived from an EMBL/GenBank/DDBJ whole genome shotgun (WGS) entry which is preliminary data.</text>
</comment>
<evidence type="ECO:0000313" key="4">
    <source>
        <dbReference type="EMBL" id="KGD64174.1"/>
    </source>
</evidence>
<protein>
    <submittedName>
        <fullName evidence="4">DNA polymerase III subunit epsilon</fullName>
    </submittedName>
</protein>
<gene>
    <name evidence="4" type="ORF">Y5S_02476</name>
</gene>
<dbReference type="GO" id="GO:0006259">
    <property type="term" value="P:DNA metabolic process"/>
    <property type="evidence" value="ECO:0007669"/>
    <property type="project" value="UniProtKB-ARBA"/>
</dbReference>
<dbReference type="CDD" id="cd06127">
    <property type="entry name" value="DEDDh"/>
    <property type="match status" value="1"/>
</dbReference>
<dbReference type="GO" id="GO:0008408">
    <property type="term" value="F:3'-5' exonuclease activity"/>
    <property type="evidence" value="ECO:0007669"/>
    <property type="project" value="TreeGrafter"/>
</dbReference>
<dbReference type="Pfam" id="PF00929">
    <property type="entry name" value="RNase_T"/>
    <property type="match status" value="1"/>
</dbReference>
<evidence type="ECO:0000256" key="2">
    <source>
        <dbReference type="ARBA" id="ARBA00022839"/>
    </source>
</evidence>
<organism evidence="4 5">
    <name type="scientific">Alcanivorax nanhaiticus</name>
    <dbReference type="NCBI Taxonomy" id="1177154"/>
    <lineage>
        <taxon>Bacteria</taxon>
        <taxon>Pseudomonadati</taxon>
        <taxon>Pseudomonadota</taxon>
        <taxon>Gammaproteobacteria</taxon>
        <taxon>Oceanospirillales</taxon>
        <taxon>Alcanivoracaceae</taxon>
        <taxon>Alcanivorax</taxon>
    </lineage>
</organism>
<keyword evidence="5" id="KW-1185">Reference proteome</keyword>
<dbReference type="eggNOG" id="COG0847">
    <property type="taxonomic scope" value="Bacteria"/>
</dbReference>
<dbReference type="GO" id="GO:0003676">
    <property type="term" value="F:nucleic acid binding"/>
    <property type="evidence" value="ECO:0007669"/>
    <property type="project" value="InterPro"/>
</dbReference>
<dbReference type="AlphaFoldDB" id="A0A095SIK1"/>
<sequence length="204" mass="23202">MIRQIRRYADRYRHAHGPYGHLFLPYEGNDVVALDCETTGLDSRHAELVSIAAVPVRNGRVCASESMDVRFQAPDSLTSESITIHRLRPVDLDEGEAIADTLETLLAFVGNRPVVGWCIDFDVAMINRYLRPLLGFDLPNATIELSNLYQKKMRYWQPDIEPDLRFEAMARNLRVPMMARHSARGDAVTAGLMYLQLQRATLEQ</sequence>
<dbReference type="InterPro" id="IPR012337">
    <property type="entry name" value="RNaseH-like_sf"/>
</dbReference>
<dbReference type="PANTHER" id="PTHR30231:SF7">
    <property type="entry name" value="BLR4117 PROTEIN"/>
    <property type="match status" value="1"/>
</dbReference>
<dbReference type="PATRIC" id="fig|1177154.3.peg.2512"/>
<dbReference type="Proteomes" id="UP000029444">
    <property type="component" value="Unassembled WGS sequence"/>
</dbReference>
<dbReference type="NCBIfam" id="NF006601">
    <property type="entry name" value="PRK09145.1"/>
    <property type="match status" value="1"/>
</dbReference>
<feature type="domain" description="Exonuclease" evidence="3">
    <location>
        <begin position="30"/>
        <end position="203"/>
    </location>
</feature>
<dbReference type="OrthoDB" id="6193218at2"/>
<dbReference type="Gene3D" id="3.30.420.10">
    <property type="entry name" value="Ribonuclease H-like superfamily/Ribonuclease H"/>
    <property type="match status" value="1"/>
</dbReference>